<dbReference type="PRINTS" id="PR01035">
    <property type="entry name" value="TCRTETA"/>
</dbReference>
<dbReference type="OrthoDB" id="9793283at2"/>
<feature type="transmembrane region" description="Helical" evidence="6">
    <location>
        <begin position="45"/>
        <end position="62"/>
    </location>
</feature>
<dbReference type="AlphaFoldDB" id="A0A366HHS4"/>
<dbReference type="GO" id="GO:0022857">
    <property type="term" value="F:transmembrane transporter activity"/>
    <property type="evidence" value="ECO:0007669"/>
    <property type="project" value="InterPro"/>
</dbReference>
<dbReference type="InterPro" id="IPR011701">
    <property type="entry name" value="MFS"/>
</dbReference>
<feature type="transmembrane region" description="Helical" evidence="6">
    <location>
        <begin position="201"/>
        <end position="226"/>
    </location>
</feature>
<keyword evidence="5 6" id="KW-0472">Membrane</keyword>
<feature type="transmembrane region" description="Helical" evidence="6">
    <location>
        <begin position="131"/>
        <end position="154"/>
    </location>
</feature>
<dbReference type="Gene3D" id="1.20.1250.20">
    <property type="entry name" value="MFS general substrate transporter like domains"/>
    <property type="match status" value="1"/>
</dbReference>
<evidence type="ECO:0000256" key="1">
    <source>
        <dbReference type="ARBA" id="ARBA00004141"/>
    </source>
</evidence>
<protein>
    <submittedName>
        <fullName evidence="8">Multidrug resistance protein</fullName>
    </submittedName>
</protein>
<dbReference type="PROSITE" id="PS50850">
    <property type="entry name" value="MFS"/>
    <property type="match status" value="1"/>
</dbReference>
<evidence type="ECO:0000256" key="5">
    <source>
        <dbReference type="ARBA" id="ARBA00023136"/>
    </source>
</evidence>
<keyword evidence="3 6" id="KW-0812">Transmembrane</keyword>
<evidence type="ECO:0000313" key="8">
    <source>
        <dbReference type="EMBL" id="RBP42318.1"/>
    </source>
</evidence>
<accession>A0A366HHS4</accession>
<keyword evidence="4 6" id="KW-1133">Transmembrane helix</keyword>
<gene>
    <name evidence="8" type="ORF">DES53_10622</name>
</gene>
<dbReference type="PANTHER" id="PTHR23504:SF15">
    <property type="entry name" value="MAJOR FACILITATOR SUPERFAMILY (MFS) PROFILE DOMAIN-CONTAINING PROTEIN"/>
    <property type="match status" value="1"/>
</dbReference>
<feature type="transmembrane region" description="Helical" evidence="6">
    <location>
        <begin position="9"/>
        <end position="33"/>
    </location>
</feature>
<dbReference type="Proteomes" id="UP000253426">
    <property type="component" value="Unassembled WGS sequence"/>
</dbReference>
<organism evidence="8 9">
    <name type="scientific">Roseimicrobium gellanilyticum</name>
    <dbReference type="NCBI Taxonomy" id="748857"/>
    <lineage>
        <taxon>Bacteria</taxon>
        <taxon>Pseudomonadati</taxon>
        <taxon>Verrucomicrobiota</taxon>
        <taxon>Verrucomicrobiia</taxon>
        <taxon>Verrucomicrobiales</taxon>
        <taxon>Verrucomicrobiaceae</taxon>
        <taxon>Roseimicrobium</taxon>
    </lineage>
</organism>
<dbReference type="PANTHER" id="PTHR23504">
    <property type="entry name" value="MAJOR FACILITATOR SUPERFAMILY DOMAIN-CONTAINING PROTEIN 10"/>
    <property type="match status" value="1"/>
</dbReference>
<feature type="domain" description="Major facilitator superfamily (MFS) profile" evidence="7">
    <location>
        <begin position="8"/>
        <end position="394"/>
    </location>
</feature>
<dbReference type="RefSeq" id="WP_113959460.1">
    <property type="nucleotide sequence ID" value="NZ_QNRR01000006.1"/>
</dbReference>
<evidence type="ECO:0000256" key="6">
    <source>
        <dbReference type="SAM" id="Phobius"/>
    </source>
</evidence>
<dbReference type="Pfam" id="PF07690">
    <property type="entry name" value="MFS_1"/>
    <property type="match status" value="1"/>
</dbReference>
<dbReference type="CDD" id="cd17330">
    <property type="entry name" value="MFS_SLC46_TetA_like"/>
    <property type="match status" value="1"/>
</dbReference>
<dbReference type="SUPFAM" id="SSF103473">
    <property type="entry name" value="MFS general substrate transporter"/>
    <property type="match status" value="1"/>
</dbReference>
<dbReference type="InterPro" id="IPR036259">
    <property type="entry name" value="MFS_trans_sf"/>
</dbReference>
<reference evidence="8 9" key="1">
    <citation type="submission" date="2018-06" db="EMBL/GenBank/DDBJ databases">
        <title>Genomic Encyclopedia of Type Strains, Phase IV (KMG-IV): sequencing the most valuable type-strain genomes for metagenomic binning, comparative biology and taxonomic classification.</title>
        <authorList>
            <person name="Goeker M."/>
        </authorList>
    </citation>
    <scope>NUCLEOTIDE SEQUENCE [LARGE SCALE GENOMIC DNA]</scope>
    <source>
        <strain evidence="8 9">DSM 25532</strain>
    </source>
</reference>
<feature type="transmembrane region" description="Helical" evidence="6">
    <location>
        <begin position="335"/>
        <end position="358"/>
    </location>
</feature>
<feature type="transmembrane region" description="Helical" evidence="6">
    <location>
        <begin position="160"/>
        <end position="180"/>
    </location>
</feature>
<dbReference type="EMBL" id="QNRR01000006">
    <property type="protein sequence ID" value="RBP42318.1"/>
    <property type="molecule type" value="Genomic_DNA"/>
</dbReference>
<keyword evidence="9" id="KW-1185">Reference proteome</keyword>
<feature type="transmembrane region" description="Helical" evidence="6">
    <location>
        <begin position="246"/>
        <end position="265"/>
    </location>
</feature>
<evidence type="ECO:0000256" key="3">
    <source>
        <dbReference type="ARBA" id="ARBA00022692"/>
    </source>
</evidence>
<feature type="transmembrane region" description="Helical" evidence="6">
    <location>
        <begin position="370"/>
        <end position="389"/>
    </location>
</feature>
<keyword evidence="2" id="KW-0813">Transport</keyword>
<proteinExistence type="predicted"/>
<feature type="transmembrane region" description="Helical" evidence="6">
    <location>
        <begin position="74"/>
        <end position="89"/>
    </location>
</feature>
<sequence>MSSPRRTQFLLIFATILLSTIGFGVCIPVLPLYAQEFQASNLENGLLTGIFSLMVVIGSPLWGRLSDRIGRRPVLLISILGSAVGYFIMGQGHSLAMLFVGRIIDGASGGNVSCAQAYIADITRPEERSRAMGMIGAAFGLGFVIGPALGGYLAAIDSSAPFYAVGVLCLLNALFVYTSLPESLGPEKRGLHREKQPLSTVLAHADAPLYLTTASCYLVNLIAFAIMTQVFSLFANHRFGMNERDVGHVMAVIGLVGVLMQGVVVRRLLPLLGEVTMARTGFACLLIAFALFPLVGNDWRLYALSCVVAMGNALVQPTLNGIASQSVSAGWQGSAMGFMQSAGSMGRFLGATIGGWLLTFDEGMPHYGRTPFWVAAALMVLTLAIGLRLRQPVSREVPVTTAAPPMA</sequence>
<feature type="transmembrane region" description="Helical" evidence="6">
    <location>
        <begin position="301"/>
        <end position="323"/>
    </location>
</feature>
<evidence type="ECO:0000259" key="7">
    <source>
        <dbReference type="PROSITE" id="PS50850"/>
    </source>
</evidence>
<evidence type="ECO:0000256" key="4">
    <source>
        <dbReference type="ARBA" id="ARBA00022989"/>
    </source>
</evidence>
<name>A0A366HHS4_9BACT</name>
<evidence type="ECO:0000313" key="9">
    <source>
        <dbReference type="Proteomes" id="UP000253426"/>
    </source>
</evidence>
<dbReference type="GO" id="GO:0016020">
    <property type="term" value="C:membrane"/>
    <property type="evidence" value="ECO:0007669"/>
    <property type="project" value="UniProtKB-SubCell"/>
</dbReference>
<dbReference type="InterPro" id="IPR020846">
    <property type="entry name" value="MFS_dom"/>
</dbReference>
<evidence type="ECO:0000256" key="2">
    <source>
        <dbReference type="ARBA" id="ARBA00022448"/>
    </source>
</evidence>
<feature type="transmembrane region" description="Helical" evidence="6">
    <location>
        <begin position="277"/>
        <end position="295"/>
    </location>
</feature>
<comment type="subcellular location">
    <subcellularLocation>
        <location evidence="1">Membrane</location>
        <topology evidence="1">Multi-pass membrane protein</topology>
    </subcellularLocation>
</comment>
<comment type="caution">
    <text evidence="8">The sequence shown here is derived from an EMBL/GenBank/DDBJ whole genome shotgun (WGS) entry which is preliminary data.</text>
</comment>
<dbReference type="InterPro" id="IPR001958">
    <property type="entry name" value="Tet-R_TetA/multi-R_MdtG-like"/>
</dbReference>